<comment type="caution">
    <text evidence="2">The sequence shown here is derived from an EMBL/GenBank/DDBJ whole genome shotgun (WGS) entry which is preliminary data.</text>
</comment>
<dbReference type="EMBL" id="PFBU01000022">
    <property type="protein sequence ID" value="PIR78514.1"/>
    <property type="molecule type" value="Genomic_DNA"/>
</dbReference>
<name>A0A2H0TZ68_9BACT</name>
<dbReference type="AlphaFoldDB" id="A0A2H0TZ68"/>
<protein>
    <recommendedName>
        <fullName evidence="4">Outer membrane protein beta-barrel domain-containing protein</fullName>
    </recommendedName>
</protein>
<keyword evidence="1" id="KW-0732">Signal</keyword>
<feature type="signal peptide" evidence="1">
    <location>
        <begin position="1"/>
        <end position="26"/>
    </location>
</feature>
<evidence type="ECO:0000313" key="2">
    <source>
        <dbReference type="EMBL" id="PIR78514.1"/>
    </source>
</evidence>
<dbReference type="Proteomes" id="UP000230852">
    <property type="component" value="Unassembled WGS sequence"/>
</dbReference>
<organism evidence="2 3">
    <name type="scientific">Candidatus Magasanikbacteria bacterium CG10_big_fil_rev_8_21_14_0_10_36_16</name>
    <dbReference type="NCBI Taxonomy" id="1974645"/>
    <lineage>
        <taxon>Bacteria</taxon>
        <taxon>Candidatus Magasanikiibacteriota</taxon>
    </lineage>
</organism>
<evidence type="ECO:0008006" key="4">
    <source>
        <dbReference type="Google" id="ProtNLM"/>
    </source>
</evidence>
<proteinExistence type="predicted"/>
<accession>A0A2H0TZ68</accession>
<reference evidence="3" key="1">
    <citation type="submission" date="2017-09" db="EMBL/GenBank/DDBJ databases">
        <title>Depth-based differentiation of microbial function through sediment-hosted aquifers and enrichment of novel symbionts in the deep terrestrial subsurface.</title>
        <authorList>
            <person name="Probst A.J."/>
            <person name="Ladd B."/>
            <person name="Jarett J.K."/>
            <person name="Geller-Mcgrath D.E."/>
            <person name="Sieber C.M.K."/>
            <person name="Emerson J.B."/>
            <person name="Anantharaman K."/>
            <person name="Thomas B.C."/>
            <person name="Malmstrom R."/>
            <person name="Stieglmeier M."/>
            <person name="Klingl A."/>
            <person name="Woyke T."/>
            <person name="Ryan C.M."/>
            <person name="Banfield J.F."/>
        </authorList>
    </citation>
    <scope>NUCLEOTIDE SEQUENCE [LARGE SCALE GENOMIC DNA]</scope>
</reference>
<gene>
    <name evidence="2" type="ORF">COU28_01215</name>
</gene>
<feature type="chain" id="PRO_5013729079" description="Outer membrane protein beta-barrel domain-containing protein" evidence="1">
    <location>
        <begin position="27"/>
        <end position="222"/>
    </location>
</feature>
<sequence>MKTMKFALAMITLIIAVAGTHPAVLAEAITVEATLTCPTGQLIVKTVDCQSGETVVAEGTCSDGTIVTSEVRCSFLSEKRVVSSWSDQLKLDATLMVGGKIGTGAMTSLQLALTWYPSAGHHGLRIFGGAGYSFEPYHFVGGLEYVFRAKDLELGLGLSTHNFKSADFRLADTVLSGMVEARWNVEDPIFLTFQGHFGATWDNDGGRDSFIGLFGGLGVRFW</sequence>
<evidence type="ECO:0000313" key="3">
    <source>
        <dbReference type="Proteomes" id="UP000230852"/>
    </source>
</evidence>
<evidence type="ECO:0000256" key="1">
    <source>
        <dbReference type="SAM" id="SignalP"/>
    </source>
</evidence>